<name>A0A843TPQ8_COLES</name>
<protein>
    <submittedName>
        <fullName evidence="2">Uncharacterized protein</fullName>
    </submittedName>
</protein>
<gene>
    <name evidence="2" type="ORF">Taro_003787</name>
</gene>
<evidence type="ECO:0000313" key="2">
    <source>
        <dbReference type="EMBL" id="MQL71454.1"/>
    </source>
</evidence>
<reference evidence="2" key="1">
    <citation type="submission" date="2017-07" db="EMBL/GenBank/DDBJ databases">
        <title>Taro Niue Genome Assembly and Annotation.</title>
        <authorList>
            <person name="Atibalentja N."/>
            <person name="Keating K."/>
            <person name="Fields C.J."/>
        </authorList>
    </citation>
    <scope>NUCLEOTIDE SEQUENCE</scope>
    <source>
        <strain evidence="2">Niue_2</strain>
        <tissue evidence="2">Leaf</tissue>
    </source>
</reference>
<dbReference type="EMBL" id="NMUH01000099">
    <property type="protein sequence ID" value="MQL71454.1"/>
    <property type="molecule type" value="Genomic_DNA"/>
</dbReference>
<comment type="caution">
    <text evidence="2">The sequence shown here is derived from an EMBL/GenBank/DDBJ whole genome shotgun (WGS) entry which is preliminary data.</text>
</comment>
<sequence>MDLILSDSFRATSHRDILHDGCQPGTSKQPPVGQPPNQHLNFERTVGFPNVTKQDHDGPNPLPAI</sequence>
<accession>A0A843TPQ8</accession>
<organism evidence="2 3">
    <name type="scientific">Colocasia esculenta</name>
    <name type="common">Wild taro</name>
    <name type="synonym">Arum esculentum</name>
    <dbReference type="NCBI Taxonomy" id="4460"/>
    <lineage>
        <taxon>Eukaryota</taxon>
        <taxon>Viridiplantae</taxon>
        <taxon>Streptophyta</taxon>
        <taxon>Embryophyta</taxon>
        <taxon>Tracheophyta</taxon>
        <taxon>Spermatophyta</taxon>
        <taxon>Magnoliopsida</taxon>
        <taxon>Liliopsida</taxon>
        <taxon>Araceae</taxon>
        <taxon>Aroideae</taxon>
        <taxon>Colocasieae</taxon>
        <taxon>Colocasia</taxon>
    </lineage>
</organism>
<proteinExistence type="predicted"/>
<evidence type="ECO:0000256" key="1">
    <source>
        <dbReference type="SAM" id="MobiDB-lite"/>
    </source>
</evidence>
<dbReference type="Proteomes" id="UP000652761">
    <property type="component" value="Unassembled WGS sequence"/>
</dbReference>
<feature type="compositionally biased region" description="Polar residues" evidence="1">
    <location>
        <begin position="24"/>
        <end position="40"/>
    </location>
</feature>
<dbReference type="AlphaFoldDB" id="A0A843TPQ8"/>
<feature type="region of interest" description="Disordered" evidence="1">
    <location>
        <begin position="17"/>
        <end position="65"/>
    </location>
</feature>
<evidence type="ECO:0000313" key="3">
    <source>
        <dbReference type="Proteomes" id="UP000652761"/>
    </source>
</evidence>
<keyword evidence="3" id="KW-1185">Reference proteome</keyword>